<dbReference type="RefSeq" id="WP_190203900.1">
    <property type="nucleotide sequence ID" value="NZ_BNBI01000004.1"/>
</dbReference>
<reference evidence="2" key="1">
    <citation type="journal article" date="2014" name="Int. J. Syst. Evol. Microbiol.">
        <title>Complete genome sequence of Corynebacterium casei LMG S-19264T (=DSM 44701T), isolated from a smear-ripened cheese.</title>
        <authorList>
            <consortium name="US DOE Joint Genome Institute (JGI-PGF)"/>
            <person name="Walter F."/>
            <person name="Albersmeier A."/>
            <person name="Kalinowski J."/>
            <person name="Ruckert C."/>
        </authorList>
    </citation>
    <scope>NUCLEOTIDE SEQUENCE</scope>
    <source>
        <strain evidence="2">JCM 4477</strain>
    </source>
</reference>
<evidence type="ECO:0000313" key="2">
    <source>
        <dbReference type="EMBL" id="GHE96643.1"/>
    </source>
</evidence>
<evidence type="ECO:0008006" key="4">
    <source>
        <dbReference type="Google" id="ProtNLM"/>
    </source>
</evidence>
<feature type="compositionally biased region" description="Basic and acidic residues" evidence="1">
    <location>
        <begin position="102"/>
        <end position="111"/>
    </location>
</feature>
<gene>
    <name evidence="2" type="ORF">GCM10018772_20970</name>
</gene>
<name>A0A919AB53_9ACTN</name>
<evidence type="ECO:0000313" key="3">
    <source>
        <dbReference type="Proteomes" id="UP000630718"/>
    </source>
</evidence>
<proteinExistence type="predicted"/>
<dbReference type="AlphaFoldDB" id="A0A919AB53"/>
<dbReference type="SUPFAM" id="SSF101898">
    <property type="entry name" value="NHL repeat"/>
    <property type="match status" value="1"/>
</dbReference>
<keyword evidence="3" id="KW-1185">Reference proteome</keyword>
<protein>
    <recommendedName>
        <fullName evidence="4">SMP-30/Gluconolactonase/LRE-like region domain-containing protein</fullName>
    </recommendedName>
</protein>
<sequence>MSDDNGSDSGNSGFGHAFSSGKARAGDAEKSAEEVRKGIPGTGDGHWDEDEESVSGDVSAYVRSIESGRDPWQPRQTAHGALDVMKGFLQPHFKNFQSAADGQRKVSEDPKSTSGTAASSVKTSAGQKVFTDSAKIGEENQPQISEETEKALKDTYHQTEGAVLLADGMGSCPDVAVDVAHDKAYVVTDDGKLYSVDLTTHIKRQVMTGGTAGARLGQLGGVALDGKGNAYITVRNLGHLLRVRLSSGHPEKIADVGNAYGIRLDKAGEKAYVTTSNGLLYEVDVRSKDSRPKVLAEGLGNLTSAVDLDGSGKAYTGNLDETKSLREIDIEAGTSGTPRPVAPSSTQRSGGLALDGAGAAYVGDHWNDVLYRVDLASGQEREVVVKSSGAFSPLGVALDSVHRVVYVSTHEGQLWRFSLRVLESPELIEIRTGV</sequence>
<feature type="compositionally biased region" description="Basic and acidic residues" evidence="1">
    <location>
        <begin position="24"/>
        <end position="37"/>
    </location>
</feature>
<dbReference type="InterPro" id="IPR011042">
    <property type="entry name" value="6-blade_b-propeller_TolB-like"/>
</dbReference>
<feature type="region of interest" description="Disordered" evidence="1">
    <location>
        <begin position="99"/>
        <end position="125"/>
    </location>
</feature>
<dbReference type="EMBL" id="BNBI01000004">
    <property type="protein sequence ID" value="GHE96643.1"/>
    <property type="molecule type" value="Genomic_DNA"/>
</dbReference>
<dbReference type="Gene3D" id="2.130.10.10">
    <property type="entry name" value="YVTN repeat-like/Quinoprotein amine dehydrogenase"/>
    <property type="match status" value="1"/>
</dbReference>
<feature type="compositionally biased region" description="Polar residues" evidence="1">
    <location>
        <begin position="112"/>
        <end position="125"/>
    </location>
</feature>
<comment type="caution">
    <text evidence="2">The sequence shown here is derived from an EMBL/GenBank/DDBJ whole genome shotgun (WGS) entry which is preliminary data.</text>
</comment>
<dbReference type="InterPro" id="IPR015943">
    <property type="entry name" value="WD40/YVTN_repeat-like_dom_sf"/>
</dbReference>
<organism evidence="2 3">
    <name type="scientific">Streptomyces fumanus</name>
    <dbReference type="NCBI Taxonomy" id="67302"/>
    <lineage>
        <taxon>Bacteria</taxon>
        <taxon>Bacillati</taxon>
        <taxon>Actinomycetota</taxon>
        <taxon>Actinomycetes</taxon>
        <taxon>Kitasatosporales</taxon>
        <taxon>Streptomycetaceae</taxon>
        <taxon>Streptomyces</taxon>
    </lineage>
</organism>
<evidence type="ECO:0000256" key="1">
    <source>
        <dbReference type="SAM" id="MobiDB-lite"/>
    </source>
</evidence>
<dbReference type="Proteomes" id="UP000630718">
    <property type="component" value="Unassembled WGS sequence"/>
</dbReference>
<accession>A0A919AB53</accession>
<feature type="region of interest" description="Disordered" evidence="1">
    <location>
        <begin position="1"/>
        <end position="75"/>
    </location>
</feature>
<dbReference type="Gene3D" id="2.120.10.30">
    <property type="entry name" value="TolB, C-terminal domain"/>
    <property type="match status" value="1"/>
</dbReference>
<reference evidence="2" key="2">
    <citation type="submission" date="2020-09" db="EMBL/GenBank/DDBJ databases">
        <authorList>
            <person name="Sun Q."/>
            <person name="Ohkuma M."/>
        </authorList>
    </citation>
    <scope>NUCLEOTIDE SEQUENCE</scope>
    <source>
        <strain evidence="2">JCM 4477</strain>
    </source>
</reference>